<feature type="region of interest" description="Disordered" evidence="1">
    <location>
        <begin position="209"/>
        <end position="281"/>
    </location>
</feature>
<dbReference type="PANTHER" id="PTHR21512:SF5">
    <property type="entry name" value="TRAFFICKING PROTEIN PARTICLE COMPLEX SUBUNIT 9"/>
    <property type="match status" value="1"/>
</dbReference>
<dbReference type="EMBL" id="JAHFXS010005941">
    <property type="protein sequence ID" value="KAG9936815.1"/>
    <property type="molecule type" value="Genomic_DNA"/>
</dbReference>
<organism evidence="3 4">
    <name type="scientific">Aureobasidium melanogenum</name>
    <name type="common">Aureobasidium pullulans var. melanogenum</name>
    <dbReference type="NCBI Taxonomy" id="46634"/>
    <lineage>
        <taxon>Eukaryota</taxon>
        <taxon>Fungi</taxon>
        <taxon>Dikarya</taxon>
        <taxon>Ascomycota</taxon>
        <taxon>Pezizomycotina</taxon>
        <taxon>Dothideomycetes</taxon>
        <taxon>Dothideomycetidae</taxon>
        <taxon>Dothideales</taxon>
        <taxon>Saccotheciaceae</taxon>
        <taxon>Aureobasidium</taxon>
    </lineage>
</organism>
<evidence type="ECO:0000256" key="1">
    <source>
        <dbReference type="SAM" id="MobiDB-lite"/>
    </source>
</evidence>
<sequence>MANDHLSPIAPARVRVLVLPAGRIKKHRFITFLQRLEQHDSVRLGDISPDAKSTNNLFSPLAFPNGSLLYNFSTSVPPPSHTQLVPFDLFREHLMVLGIVDAKEYESSPQDELQQVSDRLAEQHPKILLSQLLVMDCTREQQESWDLEKAICVPPSHATKTTTMNTVMCDISARLLSEMGTYATAVQALPSVQSPGASTSRPQLDRSLSLRIDSSRPASPADSSSALSLSRSETPPPRGPPTNFDDMGAHTRSDSAKVANRDRMSTQAFASTSAQERAKNKGKARVGIVVGNLYMLAGR</sequence>
<gene>
    <name evidence="3" type="ORF">KCU98_g19803</name>
</gene>
<feature type="compositionally biased region" description="Low complexity" evidence="1">
    <location>
        <begin position="209"/>
        <end position="232"/>
    </location>
</feature>
<comment type="caution">
    <text evidence="3">The sequence shown here is derived from an EMBL/GenBank/DDBJ whole genome shotgun (WGS) entry which is preliminary data.</text>
</comment>
<dbReference type="PANTHER" id="PTHR21512">
    <property type="entry name" value="TRAFFICKING PROTEIN PARTICLE COMPLEX SUBUNIT 9"/>
    <property type="match status" value="1"/>
</dbReference>
<name>A0A9P8JIM9_AURME</name>
<accession>A0A9P8JIM9</accession>
<evidence type="ECO:0000313" key="4">
    <source>
        <dbReference type="Proteomes" id="UP000729357"/>
    </source>
</evidence>
<reference evidence="3" key="2">
    <citation type="submission" date="2021-08" db="EMBL/GenBank/DDBJ databases">
        <authorList>
            <person name="Gostincar C."/>
            <person name="Sun X."/>
            <person name="Song Z."/>
            <person name="Gunde-Cimerman N."/>
        </authorList>
    </citation>
    <scope>NUCLEOTIDE SEQUENCE</scope>
    <source>
        <strain evidence="3">EXF-9298</strain>
    </source>
</reference>
<dbReference type="Proteomes" id="UP000729357">
    <property type="component" value="Unassembled WGS sequence"/>
</dbReference>
<dbReference type="InterPro" id="IPR013935">
    <property type="entry name" value="Trs120_TRAPPC9"/>
</dbReference>
<dbReference type="Pfam" id="PF08626">
    <property type="entry name" value="TRAPPC9-Trs120"/>
    <property type="match status" value="1"/>
</dbReference>
<evidence type="ECO:0000313" key="3">
    <source>
        <dbReference type="EMBL" id="KAG9936815.1"/>
    </source>
</evidence>
<proteinExistence type="predicted"/>
<dbReference type="GO" id="GO:0005802">
    <property type="term" value="C:trans-Golgi network"/>
    <property type="evidence" value="ECO:0007669"/>
    <property type="project" value="TreeGrafter"/>
</dbReference>
<dbReference type="InterPro" id="IPR058563">
    <property type="entry name" value="Trs120_TRAPPC9_N"/>
</dbReference>
<dbReference type="AlphaFoldDB" id="A0A9P8JIM9"/>
<feature type="compositionally biased region" description="Polar residues" evidence="1">
    <location>
        <begin position="265"/>
        <end position="275"/>
    </location>
</feature>
<protein>
    <submittedName>
        <fullName evidence="3">Trs120-domain-containing protein</fullName>
    </submittedName>
</protein>
<feature type="compositionally biased region" description="Basic and acidic residues" evidence="1">
    <location>
        <begin position="247"/>
        <end position="264"/>
    </location>
</feature>
<evidence type="ECO:0000259" key="2">
    <source>
        <dbReference type="Pfam" id="PF08626"/>
    </source>
</evidence>
<reference evidence="3" key="1">
    <citation type="journal article" date="2021" name="J Fungi (Basel)">
        <title>Virulence traits and population genomics of the black yeast Aureobasidium melanogenum.</title>
        <authorList>
            <person name="Cernosa A."/>
            <person name="Sun X."/>
            <person name="Gostincar C."/>
            <person name="Fang C."/>
            <person name="Gunde-Cimerman N."/>
            <person name="Song Z."/>
        </authorList>
    </citation>
    <scope>NUCLEOTIDE SEQUENCE</scope>
    <source>
        <strain evidence="3">EXF-9298</strain>
    </source>
</reference>
<feature type="non-terminal residue" evidence="3">
    <location>
        <position position="299"/>
    </location>
</feature>
<keyword evidence="4" id="KW-1185">Reference proteome</keyword>
<feature type="domain" description="Trs120/TRAPPC9 N-terminal" evidence="2">
    <location>
        <begin position="6"/>
        <end position="299"/>
    </location>
</feature>